<evidence type="ECO:0000256" key="4">
    <source>
        <dbReference type="ARBA" id="ARBA00022598"/>
    </source>
</evidence>
<dbReference type="NCBIfam" id="NF002204">
    <property type="entry name" value="PRK01077.1"/>
    <property type="match status" value="1"/>
</dbReference>
<dbReference type="SUPFAM" id="SSF52540">
    <property type="entry name" value="P-loop containing nucleoside triphosphate hydrolases"/>
    <property type="match status" value="1"/>
</dbReference>
<reference evidence="12 13" key="1">
    <citation type="submission" date="2024-02" db="EMBL/GenBank/DDBJ databases">
        <title>Expansion and revision of Xanthobacter and proposal of Roseixanthobacter gen. nov.</title>
        <authorList>
            <person name="Soltysiak M.P.M."/>
            <person name="Jalihal A."/>
            <person name="Ory A."/>
            <person name="Chrisophersen C."/>
            <person name="Lee A.D."/>
            <person name="Boulton J."/>
            <person name="Springer M."/>
        </authorList>
    </citation>
    <scope>NUCLEOTIDE SEQUENCE [LARGE SCALE GENOMIC DNA]</scope>
    <source>
        <strain evidence="12 13">CB5</strain>
    </source>
</reference>
<comment type="miscellaneous">
    <text evidence="9">The a and c carboxylates of hydrogenobyrinate are activated for nucleophilic attack via formation of a phosphorylated intermediate by ATP. CobB catalyzes first the amidation of the c-carboxylate, and then that of the a-carboxylate.</text>
</comment>
<evidence type="ECO:0000259" key="11">
    <source>
        <dbReference type="Pfam" id="PF07685"/>
    </source>
</evidence>
<name>A0ABW6ZB97_9HYPH</name>
<evidence type="ECO:0000256" key="5">
    <source>
        <dbReference type="ARBA" id="ARBA00022741"/>
    </source>
</evidence>
<evidence type="ECO:0000256" key="6">
    <source>
        <dbReference type="ARBA" id="ARBA00022840"/>
    </source>
</evidence>
<evidence type="ECO:0000256" key="2">
    <source>
        <dbReference type="ARBA" id="ARBA00006205"/>
    </source>
</evidence>
<comment type="similarity">
    <text evidence="2">Belongs to the CobB/CobQ family. CobQ subfamily.</text>
</comment>
<dbReference type="RefSeq" id="WP_029557633.1">
    <property type="nucleotide sequence ID" value="NZ_JBAFUR010000001.1"/>
</dbReference>
<comment type="pathway">
    <text evidence="9">Cofactor biosynthesis; adenosylcobalamin biosynthesis; cob(II)yrinate a,c-diamide from precorrin-2 (aerobic route): step 9/10.</text>
</comment>
<evidence type="ECO:0000259" key="10">
    <source>
        <dbReference type="Pfam" id="PF01656"/>
    </source>
</evidence>
<dbReference type="Gene3D" id="3.40.50.880">
    <property type="match status" value="1"/>
</dbReference>
<feature type="domain" description="CobQ/CobB/MinD/ParA nucleotide binding" evidence="10">
    <location>
        <begin position="9"/>
        <end position="193"/>
    </location>
</feature>
<dbReference type="PANTHER" id="PTHR43873">
    <property type="entry name" value="COBYRINATE A,C-DIAMIDE SYNTHASE"/>
    <property type="match status" value="1"/>
</dbReference>
<dbReference type="InterPro" id="IPR002586">
    <property type="entry name" value="CobQ/CobB/MinD/ParA_Nub-bd_dom"/>
</dbReference>
<feature type="site" description="Increases nucleophilicity of active site Cys" evidence="9">
    <location>
        <position position="439"/>
    </location>
</feature>
<dbReference type="Proteomes" id="UP001604043">
    <property type="component" value="Unassembled WGS sequence"/>
</dbReference>
<comment type="cofactor">
    <cofactor evidence="1 9">
        <name>Mg(2+)</name>
        <dbReference type="ChEBI" id="CHEBI:18420"/>
    </cofactor>
</comment>
<keyword evidence="5 9" id="KW-0547">Nucleotide-binding</keyword>
<dbReference type="Pfam" id="PF07685">
    <property type="entry name" value="GATase_3"/>
    <property type="match status" value="1"/>
</dbReference>
<dbReference type="InterPro" id="IPR004484">
    <property type="entry name" value="CbiA/CobB_synth"/>
</dbReference>
<dbReference type="PANTHER" id="PTHR43873:SF1">
    <property type="entry name" value="COBYRINATE A,C-DIAMIDE SYNTHASE"/>
    <property type="match status" value="1"/>
</dbReference>
<feature type="domain" description="CobB/CobQ-like glutamine amidotransferase" evidence="11">
    <location>
        <begin position="253"/>
        <end position="442"/>
    </location>
</feature>
<dbReference type="InterPro" id="IPR029062">
    <property type="entry name" value="Class_I_gatase-like"/>
</dbReference>
<accession>A0ABW6ZB97</accession>
<dbReference type="EC" id="6.3.5.9" evidence="9"/>
<evidence type="ECO:0000256" key="9">
    <source>
        <dbReference type="HAMAP-Rule" id="MF_00027"/>
    </source>
</evidence>
<dbReference type="PROSITE" id="PS51274">
    <property type="entry name" value="GATASE_COBBQ"/>
    <property type="match status" value="1"/>
</dbReference>
<dbReference type="NCBIfam" id="TIGR00379">
    <property type="entry name" value="cobB"/>
    <property type="match status" value="1"/>
</dbReference>
<evidence type="ECO:0000256" key="7">
    <source>
        <dbReference type="ARBA" id="ARBA00022842"/>
    </source>
</evidence>
<comment type="caution">
    <text evidence="12">The sequence shown here is derived from an EMBL/GenBank/DDBJ whole genome shotgun (WGS) entry which is preliminary data.</text>
</comment>
<protein>
    <recommendedName>
        <fullName evidence="9">Hydrogenobyrinate a,c-diamide synthase</fullName>
        <ecNumber evidence="9">6.3.5.9</ecNumber>
    </recommendedName>
    <alternativeName>
        <fullName evidence="9">Hydrogenobyrinic acid a,c-diamide synthase</fullName>
    </alternativeName>
</protein>
<dbReference type="Gene3D" id="3.40.50.300">
    <property type="entry name" value="P-loop containing nucleotide triphosphate hydrolases"/>
    <property type="match status" value="1"/>
</dbReference>
<evidence type="ECO:0000256" key="1">
    <source>
        <dbReference type="ARBA" id="ARBA00001946"/>
    </source>
</evidence>
<dbReference type="Pfam" id="PF01656">
    <property type="entry name" value="CbiA"/>
    <property type="match status" value="1"/>
</dbReference>
<keyword evidence="3 9" id="KW-0169">Cobalamin biosynthesis</keyword>
<feature type="active site" description="Nucleophile" evidence="9">
    <location>
        <position position="336"/>
    </location>
</feature>
<comment type="function">
    <text evidence="9">Catalyzes the ATP-dependent amidation of the two carboxylate groups at positions a and c of hydrogenobyrinate, using either L-glutamine or ammonia as the nitrogen source.</text>
</comment>
<keyword evidence="6 9" id="KW-0067">ATP-binding</keyword>
<dbReference type="SUPFAM" id="SSF52317">
    <property type="entry name" value="Class I glutamine amidotransferase-like"/>
    <property type="match status" value="1"/>
</dbReference>
<dbReference type="InterPro" id="IPR027417">
    <property type="entry name" value="P-loop_NTPase"/>
</dbReference>
<comment type="catalytic activity">
    <reaction evidence="9">
        <text>hydrogenobyrinate + 2 L-glutamine + 2 ATP + 2 H2O = hydrogenobyrinate a,c-diamide + 2 L-glutamate + 2 ADP + 2 phosphate + 2 H(+)</text>
        <dbReference type="Rhea" id="RHEA:12544"/>
        <dbReference type="ChEBI" id="CHEBI:15377"/>
        <dbReference type="ChEBI" id="CHEBI:15378"/>
        <dbReference type="ChEBI" id="CHEBI:29985"/>
        <dbReference type="ChEBI" id="CHEBI:30616"/>
        <dbReference type="ChEBI" id="CHEBI:43474"/>
        <dbReference type="ChEBI" id="CHEBI:58359"/>
        <dbReference type="ChEBI" id="CHEBI:77873"/>
        <dbReference type="ChEBI" id="CHEBI:77874"/>
        <dbReference type="ChEBI" id="CHEBI:456216"/>
        <dbReference type="EC" id="6.3.5.9"/>
    </reaction>
</comment>
<dbReference type="InterPro" id="IPR011698">
    <property type="entry name" value="GATase_3"/>
</dbReference>
<organism evidence="12 13">
    <name type="scientific">Xanthobacter aminoxidans</name>
    <dbReference type="NCBI Taxonomy" id="186280"/>
    <lineage>
        <taxon>Bacteria</taxon>
        <taxon>Pseudomonadati</taxon>
        <taxon>Pseudomonadota</taxon>
        <taxon>Alphaproteobacteria</taxon>
        <taxon>Hyphomicrobiales</taxon>
        <taxon>Xanthobacteraceae</taxon>
        <taxon>Xanthobacter</taxon>
    </lineage>
</organism>
<keyword evidence="7 9" id="KW-0460">Magnesium</keyword>
<evidence type="ECO:0000313" key="12">
    <source>
        <dbReference type="EMBL" id="MFG1251062.1"/>
    </source>
</evidence>
<keyword evidence="13" id="KW-1185">Reference proteome</keyword>
<comment type="domain">
    <text evidence="9">Comprises of two domains. The C-terminal domain contains the binding site for glutamine and catalyzes the hydrolysis of this substrate to glutamate and ammonia. The N-terminal domain is anticipated to bind ATP and hydrogenobyrinate and catalyzes the ultimate synthesis of the diamide product. The ammonia produced via the glutaminase domain is probably translocated to the adjacent domain via a molecular tunnel, where it reacts with an activated intermediate.</text>
</comment>
<sequence length="444" mass="45590">MSDAPRGLLIAAPRSGSGKTTVTLALLAALRRRGKAVRAIKSGPDYIDPAFHAAATGRPGLNLDSWAMPPALLDYLAGLAGEGAQIVIGEGAMGLFDGVAVEKGRTGAGADVAARLGLPVLLVLDVSGQSQTAAAVLRGFIGHDPAVRIAGVVLNKLGSERHERMIRDAVAPLGVPVLGTVPRAADIVLPERHLGLVQAGETDDLPARLAALADLAEAHLDLDGIIAAAAPLQAGVGEGQGDGKALLPPPGQRIALAQDAAFGFVYAHMLAGWRGQGAEIVPFSPLADEAPDASCDALWLPGGYPELHAGRLAAAECFRAGVHAFAAAGKPVHGECGGYMALGAGLVDAEGVRHAMLGLLELETSFAKRRMNLGYRQARLIAPSPLGPEGAWVRGHEFHYATVLSRGEDQPLADLSDAEGRPLGLAGSRRGSVTGSFFHAIARG</sequence>
<evidence type="ECO:0000256" key="3">
    <source>
        <dbReference type="ARBA" id="ARBA00022573"/>
    </source>
</evidence>
<evidence type="ECO:0000313" key="13">
    <source>
        <dbReference type="Proteomes" id="UP001604043"/>
    </source>
</evidence>
<dbReference type="EMBL" id="JBAFUR010000001">
    <property type="protein sequence ID" value="MFG1251062.1"/>
    <property type="molecule type" value="Genomic_DNA"/>
</dbReference>
<evidence type="ECO:0000256" key="8">
    <source>
        <dbReference type="ARBA" id="ARBA00022962"/>
    </source>
</evidence>
<gene>
    <name evidence="9" type="primary">cobB</name>
    <name evidence="12" type="ORF">V5F30_02520</name>
</gene>
<dbReference type="HAMAP" id="MF_00027">
    <property type="entry name" value="CobB_CbiA"/>
    <property type="match status" value="1"/>
</dbReference>
<comment type="similarity">
    <text evidence="9">Belongs to the CobB/CbiA family.</text>
</comment>
<keyword evidence="8 9" id="KW-0315">Glutamine amidotransferase</keyword>
<proteinExistence type="inferred from homology"/>
<keyword evidence="4 9" id="KW-0436">Ligase</keyword>